<keyword evidence="3 12" id="KW-0812">Transmembrane</keyword>
<dbReference type="InterPro" id="IPR003599">
    <property type="entry name" value="Ig_sub"/>
</dbReference>
<dbReference type="InterPro" id="IPR001611">
    <property type="entry name" value="Leu-rich_rpt"/>
</dbReference>
<evidence type="ECO:0000313" key="15">
    <source>
        <dbReference type="Proteomes" id="UP000694845"/>
    </source>
</evidence>
<dbReference type="InterPro" id="IPR050467">
    <property type="entry name" value="LRFN"/>
</dbReference>
<dbReference type="RefSeq" id="XP_022105016.1">
    <property type="nucleotide sequence ID" value="XM_022249324.1"/>
</dbReference>
<evidence type="ECO:0000256" key="13">
    <source>
        <dbReference type="SAM" id="SignalP"/>
    </source>
</evidence>
<keyword evidence="7 12" id="KW-0472">Membrane</keyword>
<dbReference type="Gene3D" id="2.60.40.10">
    <property type="entry name" value="Immunoglobulins"/>
    <property type="match status" value="1"/>
</dbReference>
<evidence type="ECO:0000256" key="6">
    <source>
        <dbReference type="ARBA" id="ARBA00022989"/>
    </source>
</evidence>
<dbReference type="SMART" id="SM00409">
    <property type="entry name" value="IG"/>
    <property type="match status" value="1"/>
</dbReference>
<dbReference type="SMART" id="SM00369">
    <property type="entry name" value="LRR_TYP"/>
    <property type="match status" value="8"/>
</dbReference>
<dbReference type="Pfam" id="PF13927">
    <property type="entry name" value="Ig_3"/>
    <property type="match status" value="1"/>
</dbReference>
<keyword evidence="10" id="KW-0393">Immunoglobulin domain</keyword>
<evidence type="ECO:0000313" key="16">
    <source>
        <dbReference type="RefSeq" id="XP_022105016.1"/>
    </source>
</evidence>
<dbReference type="CDD" id="cd00096">
    <property type="entry name" value="Ig"/>
    <property type="match status" value="1"/>
</dbReference>
<dbReference type="SMART" id="SM00408">
    <property type="entry name" value="IGc2"/>
    <property type="match status" value="1"/>
</dbReference>
<dbReference type="InterPro" id="IPR007110">
    <property type="entry name" value="Ig-like_dom"/>
</dbReference>
<dbReference type="SMART" id="SM00082">
    <property type="entry name" value="LRRCT"/>
    <property type="match status" value="1"/>
</dbReference>
<dbReference type="SUPFAM" id="SSF48726">
    <property type="entry name" value="Immunoglobulin"/>
    <property type="match status" value="1"/>
</dbReference>
<protein>
    <submittedName>
        <fullName evidence="16">Leucine-rich repeats and immunoglobulin-like domains protein 2 isoform X1</fullName>
    </submittedName>
</protein>
<dbReference type="InterPro" id="IPR003598">
    <property type="entry name" value="Ig_sub2"/>
</dbReference>
<dbReference type="InterPro" id="IPR003591">
    <property type="entry name" value="Leu-rich_rpt_typical-subtyp"/>
</dbReference>
<dbReference type="KEGG" id="aplc:110986965"/>
<keyword evidence="2" id="KW-0433">Leucine-rich repeat</keyword>
<dbReference type="SMART" id="SM00406">
    <property type="entry name" value="IGv"/>
    <property type="match status" value="1"/>
</dbReference>
<reference evidence="16" key="1">
    <citation type="submission" date="2025-08" db="UniProtKB">
        <authorList>
            <consortium name="RefSeq"/>
        </authorList>
    </citation>
    <scope>IDENTIFICATION</scope>
</reference>
<feature type="domain" description="Ig-like" evidence="14">
    <location>
        <begin position="555"/>
        <end position="642"/>
    </location>
</feature>
<dbReference type="OrthoDB" id="1394818at2759"/>
<organism evidence="15 16">
    <name type="scientific">Acanthaster planci</name>
    <name type="common">Crown-of-thorns starfish</name>
    <dbReference type="NCBI Taxonomy" id="133434"/>
    <lineage>
        <taxon>Eukaryota</taxon>
        <taxon>Metazoa</taxon>
        <taxon>Echinodermata</taxon>
        <taxon>Eleutherozoa</taxon>
        <taxon>Asterozoa</taxon>
        <taxon>Asteroidea</taxon>
        <taxon>Valvatacea</taxon>
        <taxon>Valvatida</taxon>
        <taxon>Acanthasteridae</taxon>
        <taxon>Acanthaster</taxon>
    </lineage>
</organism>
<keyword evidence="9" id="KW-0325">Glycoprotein</keyword>
<dbReference type="Proteomes" id="UP000694845">
    <property type="component" value="Unplaced"/>
</dbReference>
<evidence type="ECO:0000256" key="9">
    <source>
        <dbReference type="ARBA" id="ARBA00023180"/>
    </source>
</evidence>
<name>A0A8B7ZNQ5_ACAPL</name>
<dbReference type="PANTHER" id="PTHR45842">
    <property type="entry name" value="SYNAPTIC ADHESION-LIKE MOLECULE SALM"/>
    <property type="match status" value="1"/>
</dbReference>
<dbReference type="GeneID" id="110986965"/>
<dbReference type="InterPro" id="IPR013783">
    <property type="entry name" value="Ig-like_fold"/>
</dbReference>
<dbReference type="FunFam" id="2.60.40.10:FF:000076">
    <property type="entry name" value="Leucine-rich repeat and Ig domain-containing 4"/>
    <property type="match status" value="1"/>
</dbReference>
<feature type="transmembrane region" description="Helical" evidence="12">
    <location>
        <begin position="655"/>
        <end position="680"/>
    </location>
</feature>
<gene>
    <name evidence="16" type="primary">LOC110986965</name>
</gene>
<evidence type="ECO:0000256" key="8">
    <source>
        <dbReference type="ARBA" id="ARBA00023157"/>
    </source>
</evidence>
<keyword evidence="6 12" id="KW-1133">Transmembrane helix</keyword>
<evidence type="ECO:0000256" key="7">
    <source>
        <dbReference type="ARBA" id="ARBA00023136"/>
    </source>
</evidence>
<keyword evidence="5" id="KW-0677">Repeat</keyword>
<dbReference type="PROSITE" id="PS51450">
    <property type="entry name" value="LRR"/>
    <property type="match status" value="4"/>
</dbReference>
<evidence type="ECO:0000256" key="1">
    <source>
        <dbReference type="ARBA" id="ARBA00004167"/>
    </source>
</evidence>
<evidence type="ECO:0000256" key="4">
    <source>
        <dbReference type="ARBA" id="ARBA00022729"/>
    </source>
</evidence>
<dbReference type="GO" id="GO:0016020">
    <property type="term" value="C:membrane"/>
    <property type="evidence" value="ECO:0007669"/>
    <property type="project" value="UniProtKB-SubCell"/>
</dbReference>
<dbReference type="Gene3D" id="3.80.10.10">
    <property type="entry name" value="Ribonuclease Inhibitor"/>
    <property type="match status" value="3"/>
</dbReference>
<dbReference type="InterPro" id="IPR032675">
    <property type="entry name" value="LRR_dom_sf"/>
</dbReference>
<keyword evidence="15" id="KW-1185">Reference proteome</keyword>
<keyword evidence="4 13" id="KW-0732">Signal</keyword>
<evidence type="ECO:0000256" key="5">
    <source>
        <dbReference type="ARBA" id="ARBA00022737"/>
    </source>
</evidence>
<evidence type="ECO:0000256" key="11">
    <source>
        <dbReference type="SAM" id="MobiDB-lite"/>
    </source>
</evidence>
<evidence type="ECO:0000256" key="12">
    <source>
        <dbReference type="SAM" id="Phobius"/>
    </source>
</evidence>
<evidence type="ECO:0000259" key="14">
    <source>
        <dbReference type="PROSITE" id="PS50835"/>
    </source>
</evidence>
<evidence type="ECO:0000256" key="3">
    <source>
        <dbReference type="ARBA" id="ARBA00022692"/>
    </source>
</evidence>
<accession>A0A8B7ZNQ5</accession>
<dbReference type="Pfam" id="PF13855">
    <property type="entry name" value="LRR_8"/>
    <property type="match status" value="2"/>
</dbReference>
<proteinExistence type="predicted"/>
<evidence type="ECO:0000256" key="2">
    <source>
        <dbReference type="ARBA" id="ARBA00022614"/>
    </source>
</evidence>
<dbReference type="SUPFAM" id="SSF52058">
    <property type="entry name" value="L domain-like"/>
    <property type="match status" value="2"/>
</dbReference>
<dbReference type="InterPro" id="IPR000483">
    <property type="entry name" value="Cys-rich_flank_reg_C"/>
</dbReference>
<sequence length="769" mass="86399">MLHFTRFIDMNGAVFAVHRRMAMALFTFLLCIGASIRIAQSSPCHAQCTYDRVTGKADCSSRNLDCIPVNYPDSLVMDLSHNNITILEPADFNRTFTRLVELYLDYNNISDVTPLMTSTEMESLKKLSVQHNAIVQLGYSCRLESLEDLSLDNNLINSLYDFPYCQRLRRFSADSNELQTFRVGTFGSSVFPSYVSLRFNRITYISVYIYRFVSSGNRTLLLDHNKISQLYIFRDVQIGLLSLSHNRVRYLEARTPGELILASNGLHELDNGFRLFERENSLMEKLDIRNNSFDSLIQPDWAEGLEILHADDNLLANLSSTTLQGFVNLTELHLANNRLLFISPSALSQLTMLQSLYLDDNALTSLLGGIFLSQAELVELSITNNQISVLHPDYFTGLDSLERLHLAGNRLLYVHSVMFRHMPRLTTIDFSQNELERFDITNCNLFSDLENVSLTENSLADISSILGHCESLIILDIRLNQIEVVPGDSLTGKNRALSRLELEGNPLQCDCRLTGLRDWLLNNPPSVFPRCQGPPRYSGAVITNLGVHDFSCSPPKVMIKENQLNVRVGRTATLLCTASGIPAPNITWLDPNDMVISDEGHGRFVISSDMTLLIISVQISDQGVYTCMARNTLGKMDRAVISLTVIQDLESSTSLAASVLPTMFLTLIVTFIVAVLVIFLRRRYRKGDQTNLTASGPPHPEPTVSFHHRKASHSDGGYVNKVNDDQCESATNRPGGEEVYEVPVRNTDPPQVYQELAQQNKDEEYEPVC</sequence>
<dbReference type="PROSITE" id="PS50835">
    <property type="entry name" value="IG_LIKE"/>
    <property type="match status" value="1"/>
</dbReference>
<comment type="subcellular location">
    <subcellularLocation>
        <location evidence="1">Membrane</location>
        <topology evidence="1">Single-pass membrane protein</topology>
    </subcellularLocation>
</comment>
<dbReference type="InterPro" id="IPR036179">
    <property type="entry name" value="Ig-like_dom_sf"/>
</dbReference>
<feature type="chain" id="PRO_5034594440" evidence="13">
    <location>
        <begin position="42"/>
        <end position="769"/>
    </location>
</feature>
<dbReference type="AlphaFoldDB" id="A0A8B7ZNQ5"/>
<dbReference type="PANTHER" id="PTHR45842:SF12">
    <property type="entry name" value="KEKKON 5, ISOFORM A"/>
    <property type="match status" value="1"/>
</dbReference>
<keyword evidence="8" id="KW-1015">Disulfide bond</keyword>
<feature type="region of interest" description="Disordered" evidence="11">
    <location>
        <begin position="689"/>
        <end position="750"/>
    </location>
</feature>
<evidence type="ECO:0000256" key="10">
    <source>
        <dbReference type="ARBA" id="ARBA00023319"/>
    </source>
</evidence>
<dbReference type="InterPro" id="IPR013106">
    <property type="entry name" value="Ig_V-set"/>
</dbReference>
<feature type="signal peptide" evidence="13">
    <location>
        <begin position="1"/>
        <end position="41"/>
    </location>
</feature>